<evidence type="ECO:0000313" key="1">
    <source>
        <dbReference type="EMBL" id="CAG8690530.1"/>
    </source>
</evidence>
<name>A0A9N9EQS1_9GLOM</name>
<keyword evidence="2" id="KW-1185">Reference proteome</keyword>
<sequence>MTARATKLTKRHIWLMPWSKMRVDLTEHTLLLEVKRAIIEIPELMNISQGTQ</sequence>
<gene>
    <name evidence="1" type="ORF">DERYTH_LOCUS12344</name>
</gene>
<feature type="non-terminal residue" evidence="1">
    <location>
        <position position="52"/>
    </location>
</feature>
<evidence type="ECO:0000313" key="2">
    <source>
        <dbReference type="Proteomes" id="UP000789405"/>
    </source>
</evidence>
<dbReference type="EMBL" id="CAJVPY010008034">
    <property type="protein sequence ID" value="CAG8690530.1"/>
    <property type="molecule type" value="Genomic_DNA"/>
</dbReference>
<accession>A0A9N9EQS1</accession>
<organism evidence="1 2">
    <name type="scientific">Dentiscutata erythropus</name>
    <dbReference type="NCBI Taxonomy" id="1348616"/>
    <lineage>
        <taxon>Eukaryota</taxon>
        <taxon>Fungi</taxon>
        <taxon>Fungi incertae sedis</taxon>
        <taxon>Mucoromycota</taxon>
        <taxon>Glomeromycotina</taxon>
        <taxon>Glomeromycetes</taxon>
        <taxon>Diversisporales</taxon>
        <taxon>Gigasporaceae</taxon>
        <taxon>Dentiscutata</taxon>
    </lineage>
</organism>
<reference evidence="1" key="1">
    <citation type="submission" date="2021-06" db="EMBL/GenBank/DDBJ databases">
        <authorList>
            <person name="Kallberg Y."/>
            <person name="Tangrot J."/>
            <person name="Rosling A."/>
        </authorList>
    </citation>
    <scope>NUCLEOTIDE SEQUENCE</scope>
    <source>
        <strain evidence="1">MA453B</strain>
    </source>
</reference>
<protein>
    <submittedName>
        <fullName evidence="1">16071_t:CDS:1</fullName>
    </submittedName>
</protein>
<dbReference type="Proteomes" id="UP000789405">
    <property type="component" value="Unassembled WGS sequence"/>
</dbReference>
<dbReference type="OrthoDB" id="2443400at2759"/>
<dbReference type="AlphaFoldDB" id="A0A9N9EQS1"/>
<proteinExistence type="predicted"/>
<comment type="caution">
    <text evidence="1">The sequence shown here is derived from an EMBL/GenBank/DDBJ whole genome shotgun (WGS) entry which is preliminary data.</text>
</comment>